<feature type="compositionally biased region" description="Basic and acidic residues" evidence="1">
    <location>
        <begin position="427"/>
        <end position="437"/>
    </location>
</feature>
<accession>A0A0E0LXR8</accession>
<dbReference type="EnsemblPlants" id="OPUNC08G21030.1">
    <property type="protein sequence ID" value="OPUNC08G21030.1"/>
    <property type="gene ID" value="OPUNC08G21030"/>
</dbReference>
<keyword evidence="3" id="KW-1185">Reference proteome</keyword>
<dbReference type="AlphaFoldDB" id="A0A0E0LXR8"/>
<dbReference type="HOGENOM" id="CLU_351044_0_0_1"/>
<evidence type="ECO:0000256" key="1">
    <source>
        <dbReference type="SAM" id="MobiDB-lite"/>
    </source>
</evidence>
<dbReference type="Gramene" id="OPUNC08G21030.1">
    <property type="protein sequence ID" value="OPUNC08G21030.1"/>
    <property type="gene ID" value="OPUNC08G21030"/>
</dbReference>
<sequence length="880" mass="98974">MFRRVTLLWTNLLNTSPAPASRSPMQHSNTCNCSSLQITGFFFWNALEMRDNFGISICFDKRCIVDSRREVVISLALLNSFTILQSSLCEATFTDFLKCFFAFFTKRREMMETKRVSPRPTRNYYCLLLPPEKTRKGAGERVRSGVAGGAGDVRPRDSPGWKNAAAALCSLQHPGVQPRRVTLLWTNLLNRSPAPASRSPMQHSNTCNCSSLQITGIFFWNALEMRDSLGIAICFDKRCVIDSNREVVISLASLNSLTTLQSSLSETTFFRVFLGCFFAFFTKPICFDKRCIVDSNREVVISLASLNSLTILHSLSETTFFRVFLECFFAFFTNRMELSHCHVSTIGSKNQQKRNSDLDRFPEQILNSALEINNVQLQRLQLLLLADNSSLLGCLGDKRPLAITRDHNSPGIVVLLHQKPPNPTPRQADKKRTHERPIGGAAATGPPAAIAGDLQGQAPAACFPPEAEANRRVLEWLHLRRIYELRVFRSATLLWIIFLNRSSAPLSRSPMMHSNACNCSSSQTTDLFFWNALETRDILGTTSFCDRWQDVDSSRETASTLALINSLTSLQSSLSEVVFLLIFLHCFCAFLAKWGIGAQVAYELRVFRRETLPWINLLNRSSAPLSSSSIVSSNSCNCSSSHMTLLFWNVPETRYHLGVSIFFDRRQDVDSSNEMVISLASASSFTTLQSILSEAVLLLTFLNRFCAFLASRIFLKPSHIVSMAAEGEETTMFRDEFSFQLSCSSSSIAGMFQLSTEIMTMSYKSWMPIALRQWSIYELRVFRREALVWINLLNRFSAPLSRPTMPNSSACNCTSSHETFAFWNDLEIRDHLLGLQVGICFDKSSSADFRTEAVIPLAVVNRLTSLPSSSEVDLLLAFFR</sequence>
<proteinExistence type="predicted"/>
<evidence type="ECO:0000313" key="3">
    <source>
        <dbReference type="Proteomes" id="UP000026962"/>
    </source>
</evidence>
<protein>
    <submittedName>
        <fullName evidence="2">Uncharacterized protein</fullName>
    </submittedName>
</protein>
<name>A0A0E0LXR8_ORYPU</name>
<reference evidence="2" key="1">
    <citation type="submission" date="2015-04" db="UniProtKB">
        <authorList>
            <consortium name="EnsemblPlants"/>
        </authorList>
    </citation>
    <scope>IDENTIFICATION</scope>
</reference>
<feature type="region of interest" description="Disordered" evidence="1">
    <location>
        <begin position="414"/>
        <end position="445"/>
    </location>
</feature>
<organism evidence="2">
    <name type="scientific">Oryza punctata</name>
    <name type="common">Red rice</name>
    <dbReference type="NCBI Taxonomy" id="4537"/>
    <lineage>
        <taxon>Eukaryota</taxon>
        <taxon>Viridiplantae</taxon>
        <taxon>Streptophyta</taxon>
        <taxon>Embryophyta</taxon>
        <taxon>Tracheophyta</taxon>
        <taxon>Spermatophyta</taxon>
        <taxon>Magnoliopsida</taxon>
        <taxon>Liliopsida</taxon>
        <taxon>Poales</taxon>
        <taxon>Poaceae</taxon>
        <taxon>BOP clade</taxon>
        <taxon>Oryzoideae</taxon>
        <taxon>Oryzeae</taxon>
        <taxon>Oryzinae</taxon>
        <taxon>Oryza</taxon>
    </lineage>
</organism>
<reference evidence="2" key="2">
    <citation type="submission" date="2018-05" db="EMBL/GenBank/DDBJ databases">
        <title>OpunRS2 (Oryza punctata Reference Sequence Version 2).</title>
        <authorList>
            <person name="Zhang J."/>
            <person name="Kudrna D."/>
            <person name="Lee S."/>
            <person name="Talag J."/>
            <person name="Welchert J."/>
            <person name="Wing R.A."/>
        </authorList>
    </citation>
    <scope>NUCLEOTIDE SEQUENCE [LARGE SCALE GENOMIC DNA]</scope>
</reference>
<dbReference type="Proteomes" id="UP000026962">
    <property type="component" value="Chromosome 8"/>
</dbReference>
<evidence type="ECO:0000313" key="2">
    <source>
        <dbReference type="EnsemblPlants" id="OPUNC08G21030.1"/>
    </source>
</evidence>
<dbReference type="eggNOG" id="ENOG502R3HT">
    <property type="taxonomic scope" value="Eukaryota"/>
</dbReference>